<feature type="domain" description="Phage tail lysozyme" evidence="2">
    <location>
        <begin position="299"/>
        <end position="431"/>
    </location>
</feature>
<evidence type="ECO:0000313" key="4">
    <source>
        <dbReference type="Proteomes" id="UP001177295"/>
    </source>
</evidence>
<keyword evidence="4" id="KW-1185">Reference proteome</keyword>
<feature type="region of interest" description="Disordered" evidence="1">
    <location>
        <begin position="49"/>
        <end position="70"/>
    </location>
</feature>
<accession>A0ABY8WU72</accession>
<proteinExistence type="predicted"/>
<feature type="compositionally biased region" description="Gly residues" evidence="1">
    <location>
        <begin position="625"/>
        <end position="635"/>
    </location>
</feature>
<organism evidence="3 4">
    <name type="scientific">Candidatus Southlakia epibionticum</name>
    <dbReference type="NCBI Taxonomy" id="3043284"/>
    <lineage>
        <taxon>Bacteria</taxon>
        <taxon>Candidatus Saccharimonadota</taxon>
        <taxon>Candidatus Saccharimonadia</taxon>
        <taxon>Candidatus Saccharimonadales</taxon>
        <taxon>Candidatus Saccharimonadaceae</taxon>
        <taxon>Candidatus Southlakia</taxon>
    </lineage>
</organism>
<dbReference type="Proteomes" id="UP001177295">
    <property type="component" value="Chromosome"/>
</dbReference>
<evidence type="ECO:0000313" key="3">
    <source>
        <dbReference type="EMBL" id="WIO45651.1"/>
    </source>
</evidence>
<evidence type="ECO:0000256" key="1">
    <source>
        <dbReference type="SAM" id="MobiDB-lite"/>
    </source>
</evidence>
<dbReference type="Pfam" id="PF18013">
    <property type="entry name" value="Phage_lysozyme2"/>
    <property type="match status" value="1"/>
</dbReference>
<protein>
    <recommendedName>
        <fullName evidence="2">Phage tail lysozyme domain-containing protein</fullName>
    </recommendedName>
</protein>
<dbReference type="EMBL" id="CP124550">
    <property type="protein sequence ID" value="WIO45651.1"/>
    <property type="molecule type" value="Genomic_DNA"/>
</dbReference>
<feature type="region of interest" description="Disordered" evidence="1">
    <location>
        <begin position="623"/>
        <end position="643"/>
    </location>
</feature>
<dbReference type="Gene3D" id="3.90.1720.10">
    <property type="entry name" value="endopeptidase domain like (from Nostoc punctiforme)"/>
    <property type="match status" value="1"/>
</dbReference>
<dbReference type="Gene3D" id="1.10.530.10">
    <property type="match status" value="1"/>
</dbReference>
<gene>
    <name evidence="3" type="ORF">SEML1_0006</name>
</gene>
<dbReference type="InterPro" id="IPR041219">
    <property type="entry name" value="Phage_lysozyme2"/>
</dbReference>
<reference evidence="3 4" key="1">
    <citation type="journal article" date="2023" name="Cell">
        <title>Genetic manipulation of Patescibacteria provides mechanistic insights into microbial dark matter and the epibiotic lifestyle.</title>
        <authorList>
            <person name="Wang Y."/>
            <person name="Gallagher L.A."/>
            <person name="Andrade P.A."/>
            <person name="Liu A."/>
            <person name="Humphreys I.R."/>
            <person name="Turkarslan S."/>
            <person name="Cutler K.J."/>
            <person name="Arrieta-Ortiz M.L."/>
            <person name="Li Y."/>
            <person name="Radey M.C."/>
            <person name="McLean J.S."/>
            <person name="Cong Q."/>
            <person name="Baker D."/>
            <person name="Baliga N.S."/>
            <person name="Peterson S.B."/>
            <person name="Mougous J.D."/>
        </authorList>
    </citation>
    <scope>NUCLEOTIDE SEQUENCE [LARGE SCALE GENOMIC DNA]</scope>
    <source>
        <strain evidence="3 4">ML1</strain>
    </source>
</reference>
<evidence type="ECO:0000259" key="2">
    <source>
        <dbReference type="Pfam" id="PF18013"/>
    </source>
</evidence>
<dbReference type="RefSeq" id="WP_376754027.1">
    <property type="nucleotide sequence ID" value="NZ_CP124550.1"/>
</dbReference>
<name>A0ABY8WU72_9BACT</name>
<sequence length="643" mass="68292">MVVKKRIYLALIIIFTGLQTLVTPSITHAKMIKLNPSLNDVIIYDKNTCDEDDEGDPDLSTISPGEGEPNGMTYPKLDAAKMAAAIEKFVKDRAPKGTADADIPLHGTGAVAVRSAKKANMSPFLAYAHAFVESSMGFTTVSGAQVKIHEGHNLFGRSATSSQPRVWEGDRYWYKWTSFKASLDSEAPENKAEGSGGDWYTYDRDVFSEQIDKGMSAYAHRYAPPEDGNDTAAYIKNMQGFLNEMAESAGGTISTSGLETASSSGTSTCCSNPAAGGSTVAVRGDNIETALGHLMSVGSGQKLTLAQAAGIVGNLQQESGESLDPKASNGTHTGIAQWDNENRYPKLVEFAKGVNADPSEFTTQLRYLVWDLTLTNEWSGHTGEYGRALKAIQAASTPEDAAAAYEDTYENSGGQALETRKKNARTLYDKYKDDASLASSKSSSAKGTTAACSGANGDAGKLQELTLKYAWPEGGHGTDRKSDYVTAIGKAESEGRYVGGYHGVDCGGFVTTLIYDSGFDTTYNHNAKNSEGAGRTSIQEAWALKNWQKLGTANGTYEPDGGTFTDDKLQPGDVAFSPGHTWIYVGEISGFGSKYASASYGEKAPAVAGEGFSYNSPTWYRKKGGSGGSSSGGSGLKKVPKGE</sequence>